<proteinExistence type="predicted"/>
<dbReference type="Proteomes" id="UP000789525">
    <property type="component" value="Unassembled WGS sequence"/>
</dbReference>
<evidence type="ECO:0000313" key="2">
    <source>
        <dbReference type="Proteomes" id="UP000789525"/>
    </source>
</evidence>
<comment type="caution">
    <text evidence="1">The sequence shown here is derived from an EMBL/GenBank/DDBJ whole genome shotgun (WGS) entry which is preliminary data.</text>
</comment>
<protein>
    <submittedName>
        <fullName evidence="1">3823_t:CDS:1</fullName>
    </submittedName>
</protein>
<name>A0ACA9PBD0_9GLOM</name>
<gene>
    <name evidence="1" type="ORF">ACOLOM_LOCUS9940</name>
</gene>
<sequence>MCLQRIHFYLALTDASTLTSVITRHITVLGGRYKGRFYAWDVCNEILNEGTTTRIGTIEPQIDSFGPRWNIAKHTFVSIAFKAARSADSTAKLYINGQIQIGGSTGMVNALTVLAASGVSEVAITELNIPSANPTDYVNIVKACLAVSACVGITNECVIDSDFGWRTSNPACLWTSAYQPKPAVNAIINALKIADDRSTSGFHFDLPTPLYAQSNTEPYFLLL</sequence>
<keyword evidence="2" id="KW-1185">Reference proteome</keyword>
<accession>A0ACA9PBD0</accession>
<reference evidence="1" key="1">
    <citation type="submission" date="2021-06" db="EMBL/GenBank/DDBJ databases">
        <authorList>
            <person name="Kallberg Y."/>
            <person name="Tangrot J."/>
            <person name="Rosling A."/>
        </authorList>
    </citation>
    <scope>NUCLEOTIDE SEQUENCE</scope>
    <source>
        <strain evidence="1">CL356</strain>
    </source>
</reference>
<dbReference type="EMBL" id="CAJVPT010030190">
    <property type="protein sequence ID" value="CAG8693593.1"/>
    <property type="molecule type" value="Genomic_DNA"/>
</dbReference>
<evidence type="ECO:0000313" key="1">
    <source>
        <dbReference type="EMBL" id="CAG8693593.1"/>
    </source>
</evidence>
<organism evidence="1 2">
    <name type="scientific">Acaulospora colombiana</name>
    <dbReference type="NCBI Taxonomy" id="27376"/>
    <lineage>
        <taxon>Eukaryota</taxon>
        <taxon>Fungi</taxon>
        <taxon>Fungi incertae sedis</taxon>
        <taxon>Mucoromycota</taxon>
        <taxon>Glomeromycotina</taxon>
        <taxon>Glomeromycetes</taxon>
        <taxon>Diversisporales</taxon>
        <taxon>Acaulosporaceae</taxon>
        <taxon>Acaulospora</taxon>
    </lineage>
</organism>